<feature type="compositionally biased region" description="Low complexity" evidence="1">
    <location>
        <begin position="209"/>
        <end position="225"/>
    </location>
</feature>
<dbReference type="SUPFAM" id="SSF52047">
    <property type="entry name" value="RNI-like"/>
    <property type="match status" value="1"/>
</dbReference>
<feature type="chain" id="PRO_5035172741" evidence="2">
    <location>
        <begin position="17"/>
        <end position="364"/>
    </location>
</feature>
<name>A0A8J4EYJ9_9CHLO</name>
<comment type="caution">
    <text evidence="3">The sequence shown here is derived from an EMBL/GenBank/DDBJ whole genome shotgun (WGS) entry which is preliminary data.</text>
</comment>
<proteinExistence type="predicted"/>
<sequence>MRKLAGWTSLTCLSLANLDCCLDWGLLRTLTGLTQLQLCRGSSYEQLAELLYLLRALPGLQVLHLNGWHCMRSSEPDKMALGPTRGRGNAGLGVRMSNSMGGGLGTGFATAAVEVQEVRDDGGRGSGGRRAVVGADGGCSTADLSVGSGDAAGVQMGRGSGYSSHGYAAQQLQDPEQETKESGNPLKLAQPRPVQDAVEEEDAAGSRTSRAFAPPASTFSSSPSSFRSPNSAVAAAFAALDPDLHHACALIRAAPDATTAAGAAMTLLHALPRLCSLELTDCGNPLLRCLASRVVLEDGGPLVRLRELRLCRLLDVVGADVEEAAAALPGLRRLEVHGCWPVDGEVLLQLEGLRRSGVDVVWRR</sequence>
<evidence type="ECO:0000256" key="2">
    <source>
        <dbReference type="SAM" id="SignalP"/>
    </source>
</evidence>
<gene>
    <name evidence="3" type="ORF">Vafri_6817</name>
</gene>
<evidence type="ECO:0000256" key="1">
    <source>
        <dbReference type="SAM" id="MobiDB-lite"/>
    </source>
</evidence>
<evidence type="ECO:0000313" key="4">
    <source>
        <dbReference type="Proteomes" id="UP000747399"/>
    </source>
</evidence>
<keyword evidence="2" id="KW-0732">Signal</keyword>
<protein>
    <submittedName>
        <fullName evidence="3">Uncharacterized protein</fullName>
    </submittedName>
</protein>
<dbReference type="Proteomes" id="UP000747399">
    <property type="component" value="Unassembled WGS sequence"/>
</dbReference>
<reference evidence="3" key="1">
    <citation type="journal article" date="2021" name="Proc. Natl. Acad. Sci. U.S.A.">
        <title>Three genomes in the algal genus Volvox reveal the fate of a haploid sex-determining region after a transition to homothallism.</title>
        <authorList>
            <person name="Yamamoto K."/>
            <person name="Hamaji T."/>
            <person name="Kawai-Toyooka H."/>
            <person name="Matsuzaki R."/>
            <person name="Takahashi F."/>
            <person name="Nishimura Y."/>
            <person name="Kawachi M."/>
            <person name="Noguchi H."/>
            <person name="Minakuchi Y."/>
            <person name="Umen J.G."/>
            <person name="Toyoda A."/>
            <person name="Nozaki H."/>
        </authorList>
    </citation>
    <scope>NUCLEOTIDE SEQUENCE</scope>
    <source>
        <strain evidence="3">NIES-3780</strain>
    </source>
</reference>
<keyword evidence="4" id="KW-1185">Reference proteome</keyword>
<dbReference type="AlphaFoldDB" id="A0A8J4EYJ9"/>
<organism evidence="3 4">
    <name type="scientific">Volvox africanus</name>
    <dbReference type="NCBI Taxonomy" id="51714"/>
    <lineage>
        <taxon>Eukaryota</taxon>
        <taxon>Viridiplantae</taxon>
        <taxon>Chlorophyta</taxon>
        <taxon>core chlorophytes</taxon>
        <taxon>Chlorophyceae</taxon>
        <taxon>CS clade</taxon>
        <taxon>Chlamydomonadales</taxon>
        <taxon>Volvocaceae</taxon>
        <taxon>Volvox</taxon>
    </lineage>
</organism>
<feature type="region of interest" description="Disordered" evidence="1">
    <location>
        <begin position="156"/>
        <end position="225"/>
    </location>
</feature>
<dbReference type="EMBL" id="BNCO01000009">
    <property type="protein sequence ID" value="GIL50705.1"/>
    <property type="molecule type" value="Genomic_DNA"/>
</dbReference>
<evidence type="ECO:0000313" key="3">
    <source>
        <dbReference type="EMBL" id="GIL50705.1"/>
    </source>
</evidence>
<accession>A0A8J4EYJ9</accession>
<feature type="signal peptide" evidence="2">
    <location>
        <begin position="1"/>
        <end position="16"/>
    </location>
</feature>